<reference evidence="1 2" key="1">
    <citation type="submission" date="2018-12" db="EMBL/GenBank/DDBJ databases">
        <authorList>
            <consortium name="Pathogen Informatics"/>
        </authorList>
    </citation>
    <scope>NUCLEOTIDE SEQUENCE [LARGE SCALE GENOMIC DNA]</scope>
    <source>
        <strain evidence="1 2">NCTC9997</strain>
    </source>
</reference>
<evidence type="ECO:0000313" key="2">
    <source>
        <dbReference type="Proteomes" id="UP000267630"/>
    </source>
</evidence>
<dbReference type="EMBL" id="LR134253">
    <property type="protein sequence ID" value="VED51336.1"/>
    <property type="molecule type" value="Genomic_DNA"/>
</dbReference>
<proteinExistence type="predicted"/>
<evidence type="ECO:0000313" key="1">
    <source>
        <dbReference type="EMBL" id="VED51336.1"/>
    </source>
</evidence>
<gene>
    <name evidence="1" type="ORF">NCTC9997_03730</name>
</gene>
<dbReference type="Proteomes" id="UP000267630">
    <property type="component" value="Chromosome 3"/>
</dbReference>
<protein>
    <submittedName>
        <fullName evidence="1">Uncharacterized protein</fullName>
    </submittedName>
</protein>
<accession>A0A7Z8ZCP3</accession>
<sequence length="44" mass="5286">MTNTYDYLNTLIISFENNYHMPLLQTVNNAHVNRHGFNRHLRVI</sequence>
<keyword evidence="2" id="KW-1185">Reference proteome</keyword>
<name>A0A7Z8ZCP3_RAOTE</name>
<organism evidence="1 2">
    <name type="scientific">Raoultella terrigena</name>
    <name type="common">Klebsiella terrigena</name>
    <dbReference type="NCBI Taxonomy" id="577"/>
    <lineage>
        <taxon>Bacteria</taxon>
        <taxon>Pseudomonadati</taxon>
        <taxon>Pseudomonadota</taxon>
        <taxon>Gammaproteobacteria</taxon>
        <taxon>Enterobacterales</taxon>
        <taxon>Enterobacteriaceae</taxon>
        <taxon>Klebsiella/Raoultella group</taxon>
        <taxon>Raoultella</taxon>
    </lineage>
</organism>
<dbReference type="AlphaFoldDB" id="A0A7Z8ZCP3"/>